<name>A0AAE1SDV5_9SOLA</name>
<accession>A0AAE1SDV5</accession>
<comment type="caution">
    <text evidence="1">The sequence shown here is derived from an EMBL/GenBank/DDBJ whole genome shotgun (WGS) entry which is preliminary data.</text>
</comment>
<dbReference type="EMBL" id="JAVYJV010000006">
    <property type="protein sequence ID" value="KAK4368265.1"/>
    <property type="molecule type" value="Genomic_DNA"/>
</dbReference>
<protein>
    <submittedName>
        <fullName evidence="1">Uncharacterized protein</fullName>
    </submittedName>
</protein>
<evidence type="ECO:0000313" key="1">
    <source>
        <dbReference type="EMBL" id="KAK4368265.1"/>
    </source>
</evidence>
<reference evidence="1" key="1">
    <citation type="submission" date="2023-12" db="EMBL/GenBank/DDBJ databases">
        <title>Genome assembly of Anisodus tanguticus.</title>
        <authorList>
            <person name="Wang Y.-J."/>
        </authorList>
    </citation>
    <scope>NUCLEOTIDE SEQUENCE</scope>
    <source>
        <strain evidence="1">KB-2021</strain>
        <tissue evidence="1">Leaf</tissue>
    </source>
</reference>
<dbReference type="AlphaFoldDB" id="A0AAE1SDV5"/>
<proteinExistence type="predicted"/>
<sequence>MYTICRKLKLIEQATKSMHKEASSLDKRIIELHEKLQDVQGELQNDLFNSQLIMEKRTTLVELEKWTIIHEQSTKAASQASSQNEDLRVCHSPSNGILTPALLR</sequence>
<gene>
    <name evidence="1" type="ORF">RND71_012057</name>
</gene>
<keyword evidence="2" id="KW-1185">Reference proteome</keyword>
<organism evidence="1 2">
    <name type="scientific">Anisodus tanguticus</name>
    <dbReference type="NCBI Taxonomy" id="243964"/>
    <lineage>
        <taxon>Eukaryota</taxon>
        <taxon>Viridiplantae</taxon>
        <taxon>Streptophyta</taxon>
        <taxon>Embryophyta</taxon>
        <taxon>Tracheophyta</taxon>
        <taxon>Spermatophyta</taxon>
        <taxon>Magnoliopsida</taxon>
        <taxon>eudicotyledons</taxon>
        <taxon>Gunneridae</taxon>
        <taxon>Pentapetalae</taxon>
        <taxon>asterids</taxon>
        <taxon>lamiids</taxon>
        <taxon>Solanales</taxon>
        <taxon>Solanaceae</taxon>
        <taxon>Solanoideae</taxon>
        <taxon>Hyoscyameae</taxon>
        <taxon>Anisodus</taxon>
    </lineage>
</organism>
<dbReference type="Proteomes" id="UP001291623">
    <property type="component" value="Unassembled WGS sequence"/>
</dbReference>
<evidence type="ECO:0000313" key="2">
    <source>
        <dbReference type="Proteomes" id="UP001291623"/>
    </source>
</evidence>